<evidence type="ECO:0008006" key="5">
    <source>
        <dbReference type="Google" id="ProtNLM"/>
    </source>
</evidence>
<feature type="compositionally biased region" description="Low complexity" evidence="1">
    <location>
        <begin position="151"/>
        <end position="165"/>
    </location>
</feature>
<dbReference type="RefSeq" id="WP_169415881.1">
    <property type="nucleotide sequence ID" value="NZ_JAAXKZ010000164.1"/>
</dbReference>
<feature type="compositionally biased region" description="Polar residues" evidence="1">
    <location>
        <begin position="274"/>
        <end position="286"/>
    </location>
</feature>
<keyword evidence="4" id="KW-1185">Reference proteome</keyword>
<dbReference type="Proteomes" id="UP000586918">
    <property type="component" value="Unassembled WGS sequence"/>
</dbReference>
<feature type="compositionally biased region" description="Low complexity" evidence="1">
    <location>
        <begin position="72"/>
        <end position="86"/>
    </location>
</feature>
<reference evidence="3 4" key="1">
    <citation type="submission" date="2020-04" db="EMBL/GenBank/DDBJ databases">
        <authorList>
            <person name="Klaysubun C."/>
            <person name="Duangmal K."/>
            <person name="Lipun K."/>
        </authorList>
    </citation>
    <scope>NUCLEOTIDE SEQUENCE [LARGE SCALE GENOMIC DNA]</scope>
    <source>
        <strain evidence="3 4">DSM 45300</strain>
    </source>
</reference>
<feature type="chain" id="PRO_5032385716" description="Dentin sialophosphoprotein" evidence="2">
    <location>
        <begin position="29"/>
        <end position="337"/>
    </location>
</feature>
<evidence type="ECO:0000256" key="1">
    <source>
        <dbReference type="SAM" id="MobiDB-lite"/>
    </source>
</evidence>
<accession>A0A848DQV9</accession>
<organism evidence="3 4">
    <name type="scientific">Pseudonocardia bannensis</name>
    <dbReference type="NCBI Taxonomy" id="630973"/>
    <lineage>
        <taxon>Bacteria</taxon>
        <taxon>Bacillati</taxon>
        <taxon>Actinomycetota</taxon>
        <taxon>Actinomycetes</taxon>
        <taxon>Pseudonocardiales</taxon>
        <taxon>Pseudonocardiaceae</taxon>
        <taxon>Pseudonocardia</taxon>
    </lineage>
</organism>
<feature type="region of interest" description="Disordered" evidence="1">
    <location>
        <begin position="67"/>
        <end position="106"/>
    </location>
</feature>
<feature type="compositionally biased region" description="Acidic residues" evidence="1">
    <location>
        <begin position="320"/>
        <end position="330"/>
    </location>
</feature>
<evidence type="ECO:0000256" key="2">
    <source>
        <dbReference type="SAM" id="SignalP"/>
    </source>
</evidence>
<feature type="region of interest" description="Disordered" evidence="1">
    <location>
        <begin position="228"/>
        <end position="337"/>
    </location>
</feature>
<sequence length="337" mass="35498">MRSTVRRILTVAVTSGFLALTGAGLAHADAVSEVVQTQDNGTTQDNTNTTDIAQANPAVNAFNVGESSVEQDNSIDNSNKQKNNNDTDQDQDGDAETWAEGSRDGDASATAIVDQLQGNSTDQSNTNSTSIVQANPALNAFNVGESSVEQDNSIDNSNKQKNNNDTDQDQDGGAETWAEGGRDGGDASYAEVFQTQTNDTAQSNSNDTSIVQANPAVNAFNVGESSIEQDNSIDNSNKQKNNNDTDQSQDGDAETWAEGSRDGDASATAIVDQLQGNSTDQSNTNDTRIEQANPARNIGNVGESSIEQDNSVDSSNDQSNDNDTEQDQDGDVLSLLG</sequence>
<dbReference type="AlphaFoldDB" id="A0A848DQV9"/>
<keyword evidence="2" id="KW-0732">Signal</keyword>
<name>A0A848DQV9_9PSEU</name>
<evidence type="ECO:0000313" key="3">
    <source>
        <dbReference type="EMBL" id="NMH95217.1"/>
    </source>
</evidence>
<feature type="compositionally biased region" description="Polar residues" evidence="1">
    <location>
        <begin position="228"/>
        <end position="246"/>
    </location>
</feature>
<comment type="caution">
    <text evidence="3">The sequence shown here is derived from an EMBL/GenBank/DDBJ whole genome shotgun (WGS) entry which is preliminary data.</text>
</comment>
<proteinExistence type="predicted"/>
<gene>
    <name evidence="3" type="ORF">HF519_27400</name>
</gene>
<feature type="region of interest" description="Disordered" evidence="1">
    <location>
        <begin position="145"/>
        <end position="187"/>
    </location>
</feature>
<dbReference type="EMBL" id="JAAXKZ010000164">
    <property type="protein sequence ID" value="NMH95217.1"/>
    <property type="molecule type" value="Genomic_DNA"/>
</dbReference>
<protein>
    <recommendedName>
        <fullName evidence="5">Dentin sialophosphoprotein</fullName>
    </recommendedName>
</protein>
<feature type="signal peptide" evidence="2">
    <location>
        <begin position="1"/>
        <end position="28"/>
    </location>
</feature>
<feature type="compositionally biased region" description="Acidic residues" evidence="1">
    <location>
        <begin position="87"/>
        <end position="97"/>
    </location>
</feature>
<evidence type="ECO:0000313" key="4">
    <source>
        <dbReference type="Proteomes" id="UP000586918"/>
    </source>
</evidence>
<feature type="compositionally biased region" description="Low complexity" evidence="1">
    <location>
        <begin position="308"/>
        <end position="319"/>
    </location>
</feature>